<dbReference type="CDD" id="cd17470">
    <property type="entry name" value="T3SS_Flik_C"/>
    <property type="match status" value="1"/>
</dbReference>
<dbReference type="GO" id="GO:0044780">
    <property type="term" value="P:bacterial-type flagellum assembly"/>
    <property type="evidence" value="ECO:0007669"/>
    <property type="project" value="InterPro"/>
</dbReference>
<evidence type="ECO:0000313" key="8">
    <source>
        <dbReference type="Proteomes" id="UP000256561"/>
    </source>
</evidence>
<accession>A0A3D8M5P7</accession>
<feature type="compositionally biased region" description="Low complexity" evidence="5">
    <location>
        <begin position="263"/>
        <end position="281"/>
    </location>
</feature>
<evidence type="ECO:0000256" key="1">
    <source>
        <dbReference type="ARBA" id="ARBA00003944"/>
    </source>
</evidence>
<feature type="region of interest" description="Disordered" evidence="5">
    <location>
        <begin position="262"/>
        <end position="281"/>
    </location>
</feature>
<evidence type="ECO:0000256" key="2">
    <source>
        <dbReference type="ARBA" id="ARBA00009149"/>
    </source>
</evidence>
<dbReference type="InterPro" id="IPR038610">
    <property type="entry name" value="FliK-like_C_sf"/>
</dbReference>
<feature type="compositionally biased region" description="Low complexity" evidence="5">
    <location>
        <begin position="571"/>
        <end position="580"/>
    </location>
</feature>
<dbReference type="RefSeq" id="WP_115593405.1">
    <property type="nucleotide sequence ID" value="NZ_QRHA01000007.1"/>
</dbReference>
<keyword evidence="3" id="KW-1005">Bacterial flagellum biogenesis</keyword>
<evidence type="ECO:0000256" key="3">
    <source>
        <dbReference type="ARBA" id="ARBA00022795"/>
    </source>
</evidence>
<protein>
    <submittedName>
        <fullName evidence="7">Flagellar hook-length control protein FliK</fullName>
    </submittedName>
</protein>
<dbReference type="PANTHER" id="PTHR37533:SF2">
    <property type="entry name" value="FLAGELLAR HOOK-LENGTH CONTROL PROTEIN"/>
    <property type="match status" value="1"/>
</dbReference>
<comment type="function">
    <text evidence="1">Controls the length of the flagellar hook.</text>
</comment>
<feature type="domain" description="Flagellar hook-length control protein-like C-terminal" evidence="6">
    <location>
        <begin position="488"/>
        <end position="569"/>
    </location>
</feature>
<keyword evidence="7" id="KW-0969">Cilium</keyword>
<dbReference type="Gene3D" id="3.30.750.140">
    <property type="match status" value="1"/>
</dbReference>
<feature type="coiled-coil region" evidence="4">
    <location>
        <begin position="416"/>
        <end position="467"/>
    </location>
</feature>
<comment type="similarity">
    <text evidence="2">Belongs to the FliK family.</text>
</comment>
<dbReference type="GO" id="GO:0009424">
    <property type="term" value="C:bacterial-type flagellum hook"/>
    <property type="evidence" value="ECO:0007669"/>
    <property type="project" value="InterPro"/>
</dbReference>
<keyword evidence="7" id="KW-0282">Flagellum</keyword>
<organism evidence="7 8">
    <name type="scientific">Alteromonas aestuariivivens</name>
    <dbReference type="NCBI Taxonomy" id="1938339"/>
    <lineage>
        <taxon>Bacteria</taxon>
        <taxon>Pseudomonadati</taxon>
        <taxon>Pseudomonadota</taxon>
        <taxon>Gammaproteobacteria</taxon>
        <taxon>Alteromonadales</taxon>
        <taxon>Alteromonadaceae</taxon>
        <taxon>Alteromonas/Salinimonas group</taxon>
        <taxon>Alteromonas</taxon>
    </lineage>
</organism>
<keyword evidence="7" id="KW-0966">Cell projection</keyword>
<feature type="compositionally biased region" description="Polar residues" evidence="5">
    <location>
        <begin position="558"/>
        <end position="567"/>
    </location>
</feature>
<gene>
    <name evidence="7" type="ORF">DXV75_10610</name>
</gene>
<feature type="compositionally biased region" description="Polar residues" evidence="5">
    <location>
        <begin position="41"/>
        <end position="76"/>
    </location>
</feature>
<feature type="region of interest" description="Disordered" evidence="5">
    <location>
        <begin position="558"/>
        <end position="613"/>
    </location>
</feature>
<feature type="region of interest" description="Disordered" evidence="5">
    <location>
        <begin position="1"/>
        <end position="99"/>
    </location>
</feature>
<keyword evidence="4" id="KW-0175">Coiled coil</keyword>
<dbReference type="Pfam" id="PF02120">
    <property type="entry name" value="Flg_hook"/>
    <property type="match status" value="1"/>
</dbReference>
<sequence length="613" mass="63816">MMQQVAAKSSEIAALPFETDSNAKGLSVDNAEGQFSDVFRQVSQNQPSSQPGVSNSKVSQNSEAAAQPVAQVSTAEENAKTAGAAPQSDDDNGAGDGEIVFNDAEPAEIHEDTAGQKIPADDLAEQAASEPDWLALVESIRSLADTEQALTGDPSARAEQMLQDADFLALVNDVQPLASDGTAAEIQTEVSDDTDSGKLAPETKVAALLVGLLQVAKQSEVAEESAGLLEAARQLLARQLEGAETGRAGQSELTATQTALVAQLSPESEVEPSPLSSQQQEDAELMLALMQAQLAGVSGAGAKEATSSGNRPLSIPQVSAVNVLDASKLDDISLTLQQLTEPARAQATEALADKIVAVLPVSVSEAQQSGVKGAVIAGVQEMQSQLAQGREPGVSLQDMIATALQQANIPADGTLAQAVEQQLGQFQSVLSNAQQASASAIQSLASADTVIQENSQLRSEISKAQAQREGLEKPVNIHNADGQQQLGDKIRWMVNSRNSMAEIRLDPPEMGSMQVRVNVSGDTASVSIVVQNAAAKEALADAVPRLRDMLAEQGIQLGESSVQQQNKESGEQAGEQQSGGASHGSLAADADEDTQVIEQRLSRQAQGGIDDYA</sequence>
<proteinExistence type="inferred from homology"/>
<dbReference type="AlphaFoldDB" id="A0A3D8M5P7"/>
<keyword evidence="8" id="KW-1185">Reference proteome</keyword>
<dbReference type="Proteomes" id="UP000256561">
    <property type="component" value="Unassembled WGS sequence"/>
</dbReference>
<comment type="caution">
    <text evidence="7">The sequence shown here is derived from an EMBL/GenBank/DDBJ whole genome shotgun (WGS) entry which is preliminary data.</text>
</comment>
<dbReference type="PRINTS" id="PR01007">
    <property type="entry name" value="FLGHOOKFLIK"/>
</dbReference>
<dbReference type="InterPro" id="IPR052563">
    <property type="entry name" value="FliK"/>
</dbReference>
<evidence type="ECO:0000256" key="5">
    <source>
        <dbReference type="SAM" id="MobiDB-lite"/>
    </source>
</evidence>
<evidence type="ECO:0000259" key="6">
    <source>
        <dbReference type="Pfam" id="PF02120"/>
    </source>
</evidence>
<dbReference type="PANTHER" id="PTHR37533">
    <property type="entry name" value="FLAGELLAR HOOK-LENGTH CONTROL PROTEIN"/>
    <property type="match status" value="1"/>
</dbReference>
<name>A0A3D8M5P7_9ALTE</name>
<dbReference type="InterPro" id="IPR021136">
    <property type="entry name" value="Flagellar_hook_control-like_C"/>
</dbReference>
<evidence type="ECO:0000313" key="7">
    <source>
        <dbReference type="EMBL" id="RDV25073.1"/>
    </source>
</evidence>
<dbReference type="EMBL" id="QRHA01000007">
    <property type="protein sequence ID" value="RDV25073.1"/>
    <property type="molecule type" value="Genomic_DNA"/>
</dbReference>
<dbReference type="InterPro" id="IPR001635">
    <property type="entry name" value="Flag_hook_Flik"/>
</dbReference>
<evidence type="ECO:0000256" key="4">
    <source>
        <dbReference type="SAM" id="Coils"/>
    </source>
</evidence>
<dbReference type="OrthoDB" id="1792985at2"/>
<reference evidence="8" key="1">
    <citation type="submission" date="2018-08" db="EMBL/GenBank/DDBJ databases">
        <authorList>
            <person name="Zhang J."/>
            <person name="Du Z.-J."/>
        </authorList>
    </citation>
    <scope>NUCLEOTIDE SEQUENCE [LARGE SCALE GENOMIC DNA]</scope>
    <source>
        <strain evidence="8">KCTC 52655</strain>
    </source>
</reference>